<organism evidence="1 2">
    <name type="scientific">Parolsenella catena</name>
    <dbReference type="NCBI Taxonomy" id="2003188"/>
    <lineage>
        <taxon>Bacteria</taxon>
        <taxon>Bacillati</taxon>
        <taxon>Actinomycetota</taxon>
        <taxon>Coriobacteriia</taxon>
        <taxon>Coriobacteriales</taxon>
        <taxon>Atopobiaceae</taxon>
        <taxon>Parolsenella</taxon>
    </lineage>
</organism>
<protein>
    <submittedName>
        <fullName evidence="1">Uncharacterized protein</fullName>
    </submittedName>
</protein>
<accession>A0A3G9K4R6</accession>
<gene>
    <name evidence="1" type="ORF">Pcatena_01190</name>
</gene>
<dbReference type="EMBL" id="AP019367">
    <property type="protein sequence ID" value="BBH49532.1"/>
    <property type="molecule type" value="Genomic_DNA"/>
</dbReference>
<dbReference type="RefSeq" id="WP_229059527.1">
    <property type="nucleotide sequence ID" value="NZ_AP019367.1"/>
</dbReference>
<evidence type="ECO:0000313" key="1">
    <source>
        <dbReference type="EMBL" id="BBH49532.1"/>
    </source>
</evidence>
<sequence length="181" mass="18993">MDVRQEYLDKARAELGDLAQAGVIMTGNAFSHVLLVKGEPEVPAADGSVPRLLEGPDGKALHAALGALGYAPEDWGGLSVNDAEGYPLVPGTLRLAIATLDPDTLVALDDAAAAAIREAFADELVELESLDAATLSPGLVVRVLGMRVLALGGFEKSLSDPKAKQLMWARLKQLPPQGEPY</sequence>
<dbReference type="Proteomes" id="UP000273154">
    <property type="component" value="Chromosome"/>
</dbReference>
<keyword evidence="2" id="KW-1185">Reference proteome</keyword>
<name>A0A3G9K4R6_9ACTN</name>
<evidence type="ECO:0000313" key="2">
    <source>
        <dbReference type="Proteomes" id="UP000273154"/>
    </source>
</evidence>
<dbReference type="GeneID" id="88848261"/>
<dbReference type="KEGG" id="pcat:Pcatena_01190"/>
<dbReference type="AlphaFoldDB" id="A0A3G9K4R6"/>
<proteinExistence type="predicted"/>
<reference evidence="2" key="1">
    <citation type="submission" date="2018-11" db="EMBL/GenBank/DDBJ databases">
        <title>Comparative genomics of Parolsenella catena and Libanicoccus massiliensis: Reclassification of Libanicoccus massiliensis as Parolsenella massiliensis comb. nov.</title>
        <authorList>
            <person name="Sakamoto M."/>
            <person name="Ikeyama N."/>
            <person name="Murakami T."/>
            <person name="Mori H."/>
            <person name="Yuki M."/>
            <person name="Ohkuma M."/>
        </authorList>
    </citation>
    <scope>NUCLEOTIDE SEQUENCE [LARGE SCALE GENOMIC DNA]</scope>
    <source>
        <strain evidence="2">JCM 31932</strain>
    </source>
</reference>